<sequence>MRLISWCRRYPAYAAFCTVALLWASILGRHYYGTSQPALPKIGRYLIVDIKGQVYRLPYAHLQIVRSQVEGRRELLGENPHVGFLDEEGGKLIFQGTLEDFLATVVDTIRLGKIERRPIDLAEIMPWDTLRAGRDGGSMMRKFDIVVPKSEF</sequence>
<accession>A0A6M3JM52</accession>
<keyword evidence="1" id="KW-1133">Transmembrane helix</keyword>
<gene>
    <name evidence="2" type="ORF">MM415A03784_0001</name>
</gene>
<keyword evidence="1" id="KW-0472">Membrane</keyword>
<protein>
    <submittedName>
        <fullName evidence="2">Uncharacterized protein</fullName>
    </submittedName>
</protein>
<dbReference type="EMBL" id="MT141784">
    <property type="protein sequence ID" value="QJA70328.1"/>
    <property type="molecule type" value="Genomic_DNA"/>
</dbReference>
<keyword evidence="1" id="KW-0812">Transmembrane</keyword>
<feature type="transmembrane region" description="Helical" evidence="1">
    <location>
        <begin position="12"/>
        <end position="32"/>
    </location>
</feature>
<name>A0A6M3JM52_9ZZZZ</name>
<organism evidence="2">
    <name type="scientific">viral metagenome</name>
    <dbReference type="NCBI Taxonomy" id="1070528"/>
    <lineage>
        <taxon>unclassified sequences</taxon>
        <taxon>metagenomes</taxon>
        <taxon>organismal metagenomes</taxon>
    </lineage>
</organism>
<proteinExistence type="predicted"/>
<dbReference type="AlphaFoldDB" id="A0A6M3JM52"/>
<evidence type="ECO:0000256" key="1">
    <source>
        <dbReference type="SAM" id="Phobius"/>
    </source>
</evidence>
<evidence type="ECO:0000313" key="2">
    <source>
        <dbReference type="EMBL" id="QJA70328.1"/>
    </source>
</evidence>
<reference evidence="2" key="1">
    <citation type="submission" date="2020-03" db="EMBL/GenBank/DDBJ databases">
        <title>The deep terrestrial virosphere.</title>
        <authorList>
            <person name="Holmfeldt K."/>
            <person name="Nilsson E."/>
            <person name="Simone D."/>
            <person name="Lopez-Fernandez M."/>
            <person name="Wu X."/>
            <person name="de Brujin I."/>
            <person name="Lundin D."/>
            <person name="Andersson A."/>
            <person name="Bertilsson S."/>
            <person name="Dopson M."/>
        </authorList>
    </citation>
    <scope>NUCLEOTIDE SEQUENCE</scope>
    <source>
        <strain evidence="2">MM415A03784</strain>
    </source>
</reference>